<evidence type="ECO:0008006" key="3">
    <source>
        <dbReference type="Google" id="ProtNLM"/>
    </source>
</evidence>
<reference evidence="1 2" key="1">
    <citation type="submission" date="2020-04" db="EMBL/GenBank/DDBJ databases">
        <authorList>
            <person name="De Canck E."/>
        </authorList>
    </citation>
    <scope>NUCLEOTIDE SEQUENCE [LARGE SCALE GENOMIC DNA]</scope>
    <source>
        <strain evidence="1 2">LMG 26788</strain>
    </source>
</reference>
<dbReference type="Proteomes" id="UP000494203">
    <property type="component" value="Unassembled WGS sequence"/>
</dbReference>
<dbReference type="EMBL" id="CADIKZ010000008">
    <property type="protein sequence ID" value="CAB3877773.1"/>
    <property type="molecule type" value="Genomic_DNA"/>
</dbReference>
<dbReference type="PIRSF" id="PIRSF020565">
    <property type="entry name" value="3Ho_Ac_ACP_DH_prd"/>
    <property type="match status" value="1"/>
</dbReference>
<organism evidence="1 2">
    <name type="scientific">Achromobacter pulmonis</name>
    <dbReference type="NCBI Taxonomy" id="1389932"/>
    <lineage>
        <taxon>Bacteria</taxon>
        <taxon>Pseudomonadati</taxon>
        <taxon>Pseudomonadota</taxon>
        <taxon>Betaproteobacteria</taxon>
        <taxon>Burkholderiales</taxon>
        <taxon>Alcaligenaceae</taxon>
        <taxon>Achromobacter</taxon>
    </lineage>
</organism>
<sequence length="152" mass="16380">MTTPWPIASLLPHAGDMILLDEVLAHDADSLTARAVVRPGPYSLPDGALPPWLGLELMAQAIGAWAGCQARLAGAEVKLGFLLGTRRYDCQVDTLPAGATLTIHVQRGFIDDSGMSVFECELRDSARPLASARLNVYQPKDPNVFIQEDSPQ</sequence>
<proteinExistence type="predicted"/>
<dbReference type="SUPFAM" id="SSF54637">
    <property type="entry name" value="Thioesterase/thiol ester dehydrase-isomerase"/>
    <property type="match status" value="1"/>
</dbReference>
<dbReference type="Pfam" id="PF22817">
    <property type="entry name" value="ApeP-like"/>
    <property type="match status" value="1"/>
</dbReference>
<name>A0A6S7DR19_9BURK</name>
<protein>
    <recommendedName>
        <fullName evidence="3">3-hydroxylacyl-ACP dehydratase</fullName>
    </recommendedName>
</protein>
<evidence type="ECO:0000313" key="2">
    <source>
        <dbReference type="Proteomes" id="UP000494203"/>
    </source>
</evidence>
<dbReference type="InterPro" id="IPR016776">
    <property type="entry name" value="ApeP-like_dehydratase"/>
</dbReference>
<dbReference type="RefSeq" id="WP_175131711.1">
    <property type="nucleotide sequence ID" value="NZ_CADIJV010000003.1"/>
</dbReference>
<evidence type="ECO:0000313" key="1">
    <source>
        <dbReference type="EMBL" id="CAB3877773.1"/>
    </source>
</evidence>
<dbReference type="CDD" id="cd01289">
    <property type="entry name" value="FabA_like"/>
    <property type="match status" value="1"/>
</dbReference>
<dbReference type="InterPro" id="IPR029069">
    <property type="entry name" value="HotDog_dom_sf"/>
</dbReference>
<gene>
    <name evidence="1" type="ORF">LMG26788_03119</name>
</gene>
<dbReference type="Gene3D" id="3.10.129.10">
    <property type="entry name" value="Hotdog Thioesterase"/>
    <property type="match status" value="1"/>
</dbReference>
<dbReference type="AlphaFoldDB" id="A0A6S7DR19"/>
<keyword evidence="2" id="KW-1185">Reference proteome</keyword>
<accession>A0A6S7DR19</accession>